<dbReference type="InterPro" id="IPR027417">
    <property type="entry name" value="P-loop_NTPase"/>
</dbReference>
<dbReference type="InterPro" id="IPR006321">
    <property type="entry name" value="PilT/PilU"/>
</dbReference>
<dbReference type="EMBL" id="JBHPKH010000013">
    <property type="protein sequence ID" value="MFC1572365.1"/>
    <property type="molecule type" value="Genomic_DNA"/>
</dbReference>
<dbReference type="InterPro" id="IPR001482">
    <property type="entry name" value="T2SS/T4SS_dom"/>
</dbReference>
<dbReference type="Pfam" id="PF00437">
    <property type="entry name" value="T2SSE"/>
    <property type="match status" value="1"/>
</dbReference>
<name>A0ABV6YJ55_UNCEI</name>
<sequence>MDLKALLEAALEARASDLHLSSGNPPLIRVDGEMQKLDHSSLGAEEIEALVCSAMDDCQQAMFRKRLELDVAYALEDRVRFRVNVFMQQEGMAAAFRVIPRQIASLTELGMPPVMEKLCSRERGLILFTGPTGSGKTTTQAAMIDRINSERSGHIVTVEDPIEFLHHSKSCLVSQRQLGLHTHSFANALRAVLREDPDVILVGEMRDLETIQLAITAAETGHLVLATLHSQNAAASIDRVIDVFPAAQQQQIRRQFADTIEAIVSQTLCKAQSKGRIAAVEILVATPAVRTLIRENKTHQIPALMQTGKKEGMQTMEAAFRELTEGGSITFEEAQKRQASLGQSPPGLTNGRISGMAA</sequence>
<evidence type="ECO:0000256" key="2">
    <source>
        <dbReference type="SAM" id="MobiDB-lite"/>
    </source>
</evidence>
<dbReference type="Proteomes" id="UP001593833">
    <property type="component" value="Unassembled WGS sequence"/>
</dbReference>
<comment type="caution">
    <text evidence="4">The sequence shown here is derived from an EMBL/GenBank/DDBJ whole genome shotgun (WGS) entry which is preliminary data.</text>
</comment>
<dbReference type="Gene3D" id="3.30.450.90">
    <property type="match status" value="1"/>
</dbReference>
<evidence type="ECO:0000313" key="5">
    <source>
        <dbReference type="Proteomes" id="UP001593833"/>
    </source>
</evidence>
<feature type="region of interest" description="Disordered" evidence="2">
    <location>
        <begin position="336"/>
        <end position="358"/>
    </location>
</feature>
<dbReference type="CDD" id="cd01131">
    <property type="entry name" value="PilT"/>
    <property type="match status" value="1"/>
</dbReference>
<accession>A0ABV6YJ55</accession>
<proteinExistence type="inferred from homology"/>
<evidence type="ECO:0000259" key="3">
    <source>
        <dbReference type="PROSITE" id="PS00662"/>
    </source>
</evidence>
<comment type="similarity">
    <text evidence="1">Belongs to the GSP E family.</text>
</comment>
<gene>
    <name evidence="4" type="ORF">ACFL6M_02090</name>
</gene>
<protein>
    <submittedName>
        <fullName evidence="4">Type IV pilus twitching motility protein PilT</fullName>
    </submittedName>
</protein>
<dbReference type="InterPro" id="IPR050921">
    <property type="entry name" value="T4SS_GSP_E_ATPase"/>
</dbReference>
<dbReference type="SUPFAM" id="SSF52540">
    <property type="entry name" value="P-loop containing nucleoside triphosphate hydrolases"/>
    <property type="match status" value="1"/>
</dbReference>
<dbReference type="NCBIfam" id="TIGR01420">
    <property type="entry name" value="pilT_fam"/>
    <property type="match status" value="1"/>
</dbReference>
<evidence type="ECO:0000313" key="4">
    <source>
        <dbReference type="EMBL" id="MFC1572365.1"/>
    </source>
</evidence>
<organism evidence="4 5">
    <name type="scientific">Eiseniibacteriota bacterium</name>
    <dbReference type="NCBI Taxonomy" id="2212470"/>
    <lineage>
        <taxon>Bacteria</taxon>
        <taxon>Candidatus Eiseniibacteriota</taxon>
    </lineage>
</organism>
<dbReference type="PANTHER" id="PTHR30486">
    <property type="entry name" value="TWITCHING MOTILITY PROTEIN PILT"/>
    <property type="match status" value="1"/>
</dbReference>
<evidence type="ECO:0000256" key="1">
    <source>
        <dbReference type="ARBA" id="ARBA00006611"/>
    </source>
</evidence>
<feature type="compositionally biased region" description="Polar residues" evidence="2">
    <location>
        <begin position="337"/>
        <end position="347"/>
    </location>
</feature>
<dbReference type="PROSITE" id="PS00662">
    <property type="entry name" value="T2SP_E"/>
    <property type="match status" value="1"/>
</dbReference>
<reference evidence="4 5" key="1">
    <citation type="submission" date="2024-09" db="EMBL/GenBank/DDBJ databases">
        <authorList>
            <person name="D'Angelo T."/>
        </authorList>
    </citation>
    <scope>NUCLEOTIDE SEQUENCE [LARGE SCALE GENOMIC DNA]</scope>
    <source>
        <strain evidence="4">SAG AM-320-E07</strain>
    </source>
</reference>
<dbReference type="Gene3D" id="3.40.50.300">
    <property type="entry name" value="P-loop containing nucleotide triphosphate hydrolases"/>
    <property type="match status" value="1"/>
</dbReference>
<feature type="domain" description="Bacterial type II secretion system protein E" evidence="3">
    <location>
        <begin position="193"/>
        <end position="207"/>
    </location>
</feature>
<keyword evidence="5" id="KW-1185">Reference proteome</keyword>